<accession>A0A318RQI9</accession>
<evidence type="ECO:0000313" key="3">
    <source>
        <dbReference type="Proteomes" id="UP000247591"/>
    </source>
</evidence>
<keyword evidence="1" id="KW-0472">Membrane</keyword>
<protein>
    <submittedName>
        <fullName evidence="2">Uncharacterized protein</fullName>
    </submittedName>
</protein>
<comment type="caution">
    <text evidence="2">The sequence shown here is derived from an EMBL/GenBank/DDBJ whole genome shotgun (WGS) entry which is preliminary data.</text>
</comment>
<proteinExistence type="predicted"/>
<dbReference type="RefSeq" id="WP_110469702.1">
    <property type="nucleotide sequence ID" value="NZ_QJSP01000006.1"/>
</dbReference>
<keyword evidence="1" id="KW-1133">Transmembrane helix</keyword>
<gene>
    <name evidence="2" type="ORF">DFR67_106160</name>
</gene>
<feature type="transmembrane region" description="Helical" evidence="1">
    <location>
        <begin position="74"/>
        <end position="94"/>
    </location>
</feature>
<organism evidence="2 3">
    <name type="scientific">Williamsia limnetica</name>
    <dbReference type="NCBI Taxonomy" id="882452"/>
    <lineage>
        <taxon>Bacteria</taxon>
        <taxon>Bacillati</taxon>
        <taxon>Actinomycetota</taxon>
        <taxon>Actinomycetes</taxon>
        <taxon>Mycobacteriales</taxon>
        <taxon>Nocardiaceae</taxon>
        <taxon>Williamsia</taxon>
    </lineage>
</organism>
<feature type="transmembrane region" description="Helical" evidence="1">
    <location>
        <begin position="50"/>
        <end position="67"/>
    </location>
</feature>
<dbReference type="AlphaFoldDB" id="A0A318RQI9"/>
<evidence type="ECO:0000313" key="2">
    <source>
        <dbReference type="EMBL" id="PYE17457.1"/>
    </source>
</evidence>
<keyword evidence="1" id="KW-0812">Transmembrane</keyword>
<dbReference type="Proteomes" id="UP000247591">
    <property type="component" value="Unassembled WGS sequence"/>
</dbReference>
<keyword evidence="3" id="KW-1185">Reference proteome</keyword>
<reference evidence="2 3" key="1">
    <citation type="submission" date="2018-06" db="EMBL/GenBank/DDBJ databases">
        <title>Genomic Encyclopedia of Type Strains, Phase IV (KMG-IV): sequencing the most valuable type-strain genomes for metagenomic binning, comparative biology and taxonomic classification.</title>
        <authorList>
            <person name="Goeker M."/>
        </authorList>
    </citation>
    <scope>NUCLEOTIDE SEQUENCE [LARGE SCALE GENOMIC DNA]</scope>
    <source>
        <strain evidence="2 3">DSM 45521</strain>
    </source>
</reference>
<name>A0A318RQI9_WILLI</name>
<sequence length="95" mass="9388">MAEGYQLGVRDDSGYPVIATQRIVGSASGPDRAELPTALGDYGADANSDAVFACTLAVGMGAVTLVLGLMLGGLVTAILCSIIAICAVGLAAAML</sequence>
<evidence type="ECO:0000256" key="1">
    <source>
        <dbReference type="SAM" id="Phobius"/>
    </source>
</evidence>
<dbReference type="EMBL" id="QJSP01000006">
    <property type="protein sequence ID" value="PYE17457.1"/>
    <property type="molecule type" value="Genomic_DNA"/>
</dbReference>